<keyword evidence="4 11" id="KW-0812">Transmembrane</keyword>
<dbReference type="InterPro" id="IPR026765">
    <property type="entry name" value="Tmem163"/>
</dbReference>
<evidence type="ECO:0000256" key="3">
    <source>
        <dbReference type="ARBA" id="ARBA00008731"/>
    </source>
</evidence>
<keyword evidence="9 11" id="KW-0472">Membrane</keyword>
<dbReference type="Gene3D" id="1.20.1510.10">
    <property type="entry name" value="Cation efflux protein transmembrane domain"/>
    <property type="match status" value="1"/>
</dbReference>
<evidence type="ECO:0000256" key="1">
    <source>
        <dbReference type="ARBA" id="ARBA00004146"/>
    </source>
</evidence>
<dbReference type="Proteomes" id="UP000465306">
    <property type="component" value="Unassembled WGS sequence"/>
</dbReference>
<feature type="transmembrane region" description="Helical" evidence="11">
    <location>
        <begin position="164"/>
        <end position="185"/>
    </location>
</feature>
<evidence type="ECO:0000256" key="11">
    <source>
        <dbReference type="SAM" id="Phobius"/>
    </source>
</evidence>
<dbReference type="PANTHER" id="PTHR31937">
    <property type="entry name" value="TRANSMEMBRANE PROTEIN 163"/>
    <property type="match status" value="1"/>
</dbReference>
<organism evidence="12 13">
    <name type="scientific">Mycobacterium kubicae</name>
    <dbReference type="NCBI Taxonomy" id="120959"/>
    <lineage>
        <taxon>Bacteria</taxon>
        <taxon>Bacillati</taxon>
        <taxon>Actinomycetota</taxon>
        <taxon>Actinomycetes</taxon>
        <taxon>Mycobacteriales</taxon>
        <taxon>Mycobacteriaceae</taxon>
        <taxon>Mycobacterium</taxon>
        <taxon>Mycobacterium simiae complex</taxon>
    </lineage>
</organism>
<keyword evidence="6" id="KW-0862">Zinc</keyword>
<evidence type="ECO:0000256" key="5">
    <source>
        <dbReference type="ARBA" id="ARBA00022753"/>
    </source>
</evidence>
<dbReference type="EMBL" id="BLKU01000002">
    <property type="protein sequence ID" value="GFG62973.1"/>
    <property type="molecule type" value="Genomic_DNA"/>
</dbReference>
<evidence type="ECO:0000256" key="4">
    <source>
        <dbReference type="ARBA" id="ARBA00022692"/>
    </source>
</evidence>
<feature type="transmembrane region" description="Helical" evidence="11">
    <location>
        <begin position="233"/>
        <end position="254"/>
    </location>
</feature>
<keyword evidence="10" id="KW-0968">Cytoplasmic vesicle</keyword>
<comment type="caution">
    <text evidence="12">The sequence shown here is derived from an EMBL/GenBank/DDBJ whole genome shotgun (WGS) entry which is preliminary data.</text>
</comment>
<evidence type="ECO:0000313" key="13">
    <source>
        <dbReference type="Proteomes" id="UP000465306"/>
    </source>
</evidence>
<evidence type="ECO:0000256" key="10">
    <source>
        <dbReference type="ARBA" id="ARBA00023329"/>
    </source>
</evidence>
<comment type="subcellular location">
    <subcellularLocation>
        <location evidence="2">Cytoplasmic vesicle</location>
        <location evidence="2">Secretory vesicle</location>
        <location evidence="2">Synaptic vesicle membrane</location>
        <topology evidence="2">Multi-pass membrane protein</topology>
    </subcellularLocation>
    <subcellularLocation>
        <location evidence="1">Early endosome membrane</location>
    </subcellularLocation>
</comment>
<evidence type="ECO:0000256" key="9">
    <source>
        <dbReference type="ARBA" id="ARBA00023136"/>
    </source>
</evidence>
<reference evidence="12 13" key="1">
    <citation type="journal article" date="2019" name="Emerg. Microbes Infect.">
        <title>Comprehensive subspecies identification of 175 nontuberculous mycobacteria species based on 7547 genomic profiles.</title>
        <authorList>
            <person name="Matsumoto Y."/>
            <person name="Kinjo T."/>
            <person name="Motooka D."/>
            <person name="Nabeya D."/>
            <person name="Jung N."/>
            <person name="Uechi K."/>
            <person name="Horii T."/>
            <person name="Iida T."/>
            <person name="Fujita J."/>
            <person name="Nakamura S."/>
        </authorList>
    </citation>
    <scope>NUCLEOTIDE SEQUENCE [LARGE SCALE GENOMIC DNA]</scope>
    <source>
        <strain evidence="12 13">JCM 13573</strain>
    </source>
</reference>
<accession>A0ABQ1BGX8</accession>
<dbReference type="PANTHER" id="PTHR31937:SF2">
    <property type="entry name" value="TRANSMEMBRANE PROTEIN 163"/>
    <property type="match status" value="1"/>
</dbReference>
<sequence length="285" mass="29666">MARARPAATMAAVAPTLDATSQVSLAVRPIAIPSTAPILLSQINHKRCGNSAGPAFTIVEMEMSPAQVTADTCCDTATHAAPGRDAAWQRDARWARLLAWLSLAVMLSEGVVGLWQGLAVGSIALTGWALGGGAEALASAMVVWRFSGARTLSHTAERRAQRGVAVSFWLTAPYIAAESIRYLAGEHHAETSVIGIALTAGALVLMPVLGWVKHRLAVRLGSAATKGEGTQNYLCAAQAAAVLVGLAVTAWWAGGWWVDPAIGLAIAAVAVWQGVRAWRGLDCGC</sequence>
<evidence type="ECO:0000256" key="7">
    <source>
        <dbReference type="ARBA" id="ARBA00022989"/>
    </source>
</evidence>
<evidence type="ECO:0000256" key="8">
    <source>
        <dbReference type="ARBA" id="ARBA00023018"/>
    </source>
</evidence>
<proteinExistence type="inferred from homology"/>
<feature type="transmembrane region" description="Helical" evidence="11">
    <location>
        <begin position="123"/>
        <end position="144"/>
    </location>
</feature>
<gene>
    <name evidence="12" type="ORF">MKUB_04630</name>
</gene>
<keyword evidence="8" id="KW-0770">Synapse</keyword>
<dbReference type="SUPFAM" id="SSF161111">
    <property type="entry name" value="Cation efflux protein transmembrane domain-like"/>
    <property type="match status" value="1"/>
</dbReference>
<keyword evidence="7 11" id="KW-1133">Transmembrane helix</keyword>
<protein>
    <recommendedName>
        <fullName evidence="14">Cation transporter</fullName>
    </recommendedName>
</protein>
<evidence type="ECO:0000256" key="6">
    <source>
        <dbReference type="ARBA" id="ARBA00022833"/>
    </source>
</evidence>
<evidence type="ECO:0008006" key="14">
    <source>
        <dbReference type="Google" id="ProtNLM"/>
    </source>
</evidence>
<dbReference type="InterPro" id="IPR027469">
    <property type="entry name" value="Cation_efflux_TMD_sf"/>
</dbReference>
<evidence type="ECO:0000256" key="2">
    <source>
        <dbReference type="ARBA" id="ARBA00004644"/>
    </source>
</evidence>
<comment type="similarity">
    <text evidence="3">Belongs to the TMEM163 family.</text>
</comment>
<evidence type="ECO:0000313" key="12">
    <source>
        <dbReference type="EMBL" id="GFG62973.1"/>
    </source>
</evidence>
<name>A0ABQ1BGX8_9MYCO</name>
<keyword evidence="5" id="KW-0967">Endosome</keyword>
<feature type="transmembrane region" description="Helical" evidence="11">
    <location>
        <begin position="191"/>
        <end position="212"/>
    </location>
</feature>
<feature type="transmembrane region" description="Helical" evidence="11">
    <location>
        <begin position="97"/>
        <end position="117"/>
    </location>
</feature>
<keyword evidence="13" id="KW-1185">Reference proteome</keyword>